<reference evidence="2 3" key="1">
    <citation type="submission" date="2020-01" db="EMBL/GenBank/DDBJ databases">
        <title>Genome analysis of Anaerocolumna sp. CBA3638.</title>
        <authorList>
            <person name="Kim J."/>
            <person name="Roh S.W."/>
        </authorList>
    </citation>
    <scope>NUCLEOTIDE SEQUENCE [LARGE SCALE GENOMIC DNA]</scope>
    <source>
        <strain evidence="2 3">CBA3638</strain>
    </source>
</reference>
<evidence type="ECO:0000313" key="2">
    <source>
        <dbReference type="EMBL" id="QHQ60181.1"/>
    </source>
</evidence>
<sequence>MELNKKILTGGLILIALTLTGSMFFIYYCRLSEPVFLQHYYECQLPAYDTDNGESMFALHYLTNRSDKKK</sequence>
<keyword evidence="1" id="KW-0812">Transmembrane</keyword>
<keyword evidence="3" id="KW-1185">Reference proteome</keyword>
<feature type="transmembrane region" description="Helical" evidence="1">
    <location>
        <begin position="7"/>
        <end position="28"/>
    </location>
</feature>
<dbReference type="KEGG" id="anr:Ana3638_04795"/>
<name>A0A6P1TJG2_9FIRM</name>
<evidence type="ECO:0000313" key="3">
    <source>
        <dbReference type="Proteomes" id="UP000464314"/>
    </source>
</evidence>
<evidence type="ECO:0000256" key="1">
    <source>
        <dbReference type="SAM" id="Phobius"/>
    </source>
</evidence>
<dbReference type="AlphaFoldDB" id="A0A6P1TJG2"/>
<protein>
    <submittedName>
        <fullName evidence="2">Uncharacterized protein</fullName>
    </submittedName>
</protein>
<gene>
    <name evidence="2" type="ORF">Ana3638_04795</name>
</gene>
<dbReference type="Proteomes" id="UP000464314">
    <property type="component" value="Chromosome"/>
</dbReference>
<proteinExistence type="predicted"/>
<keyword evidence="1" id="KW-0472">Membrane</keyword>
<organism evidence="2 3">
    <name type="scientific">Anaerocolumna sedimenticola</name>
    <dbReference type="NCBI Taxonomy" id="2696063"/>
    <lineage>
        <taxon>Bacteria</taxon>
        <taxon>Bacillati</taxon>
        <taxon>Bacillota</taxon>
        <taxon>Clostridia</taxon>
        <taxon>Lachnospirales</taxon>
        <taxon>Lachnospiraceae</taxon>
        <taxon>Anaerocolumna</taxon>
    </lineage>
</organism>
<keyword evidence="1" id="KW-1133">Transmembrane helix</keyword>
<dbReference type="EMBL" id="CP048000">
    <property type="protein sequence ID" value="QHQ60181.1"/>
    <property type="molecule type" value="Genomic_DNA"/>
</dbReference>
<dbReference type="RefSeq" id="WP_161837017.1">
    <property type="nucleotide sequence ID" value="NZ_CP048000.1"/>
</dbReference>
<accession>A0A6P1TJG2</accession>